<gene>
    <name evidence="2" type="ORF">PHJA_000072000</name>
</gene>
<comment type="caution">
    <text evidence="2">The sequence shown here is derived from an EMBL/GenBank/DDBJ whole genome shotgun (WGS) entry which is preliminary data.</text>
</comment>
<sequence>MPISNMARNRPEPGPPSFSQWRLSPPARKNPKIPSPRGLDGTDLGPYRLQLRLDNKPQARLRNRRLWWKTGVQRAHRHASCDVSRVHIANRQAQTQFLRR</sequence>
<reference evidence="2" key="1">
    <citation type="submission" date="2020-07" db="EMBL/GenBank/DDBJ databases">
        <title>Ethylene signaling mediates host invasion by parasitic plants.</title>
        <authorList>
            <person name="Yoshida S."/>
        </authorList>
    </citation>
    <scope>NUCLEOTIDE SEQUENCE</scope>
    <source>
        <strain evidence="2">Okayama</strain>
    </source>
</reference>
<evidence type="ECO:0000313" key="3">
    <source>
        <dbReference type="Proteomes" id="UP000653305"/>
    </source>
</evidence>
<evidence type="ECO:0000256" key="1">
    <source>
        <dbReference type="SAM" id="MobiDB-lite"/>
    </source>
</evidence>
<dbReference type="EMBL" id="BMAC01000006">
    <property type="protein sequence ID" value="GFP79285.1"/>
    <property type="molecule type" value="Genomic_DNA"/>
</dbReference>
<name>A0A830B510_9LAMI</name>
<keyword evidence="3" id="KW-1185">Reference proteome</keyword>
<evidence type="ECO:0000313" key="2">
    <source>
        <dbReference type="EMBL" id="GFP79285.1"/>
    </source>
</evidence>
<proteinExistence type="predicted"/>
<organism evidence="2 3">
    <name type="scientific">Phtheirospermum japonicum</name>
    <dbReference type="NCBI Taxonomy" id="374723"/>
    <lineage>
        <taxon>Eukaryota</taxon>
        <taxon>Viridiplantae</taxon>
        <taxon>Streptophyta</taxon>
        <taxon>Embryophyta</taxon>
        <taxon>Tracheophyta</taxon>
        <taxon>Spermatophyta</taxon>
        <taxon>Magnoliopsida</taxon>
        <taxon>eudicotyledons</taxon>
        <taxon>Gunneridae</taxon>
        <taxon>Pentapetalae</taxon>
        <taxon>asterids</taxon>
        <taxon>lamiids</taxon>
        <taxon>Lamiales</taxon>
        <taxon>Orobanchaceae</taxon>
        <taxon>Orobanchaceae incertae sedis</taxon>
        <taxon>Phtheirospermum</taxon>
    </lineage>
</organism>
<accession>A0A830B510</accession>
<feature type="region of interest" description="Disordered" evidence="1">
    <location>
        <begin position="1"/>
        <end position="45"/>
    </location>
</feature>
<dbReference type="Proteomes" id="UP000653305">
    <property type="component" value="Unassembled WGS sequence"/>
</dbReference>
<protein>
    <submittedName>
        <fullName evidence="2">Osmotin-like protein</fullName>
    </submittedName>
</protein>
<dbReference type="AlphaFoldDB" id="A0A830B510"/>